<protein>
    <recommendedName>
        <fullName evidence="4">BRK domain-containing protein</fullName>
    </recommendedName>
</protein>
<feature type="compositionally biased region" description="Acidic residues" evidence="1">
    <location>
        <begin position="1060"/>
        <end position="1072"/>
    </location>
</feature>
<dbReference type="PANTHER" id="PTHR34005">
    <property type="entry name" value="PROTEIN CBG15054-RELATED"/>
    <property type="match status" value="1"/>
</dbReference>
<sequence>MTIKDFVLHPMQQIRDTTRITLINQGYPAYSFLDQQPIKKDLETRYSTITESNGTHAIGFVRAAWDQKFVADPRCLKSAQLNLQHIFQHHPKIMKVLEKGLPPNLISVTWAENGFDCGGPEPRFTLASGNEPESRITYKKLSPNVQICQYTDPSNIKFLAGVTYYMEPAGQARYFESDTALIHLARCGAEQWPLLDRSTRKPQTYGRYCNKAGKEVVVDCTGENGGPIRHMEYDHAKEKWMYKECEECLVESLNYKFETFRSYRNAESSSGEKKKSERRATPYIFSSSSNLGRLLRSPIQTTKELKAIKKISRGFPTTIDPFVPKIMSQINTFERITSPDGVATIGIARAPEGPQIIDPKSLEMIKDFVLSVYPEFKDFDVKKSRNAIAISFALRNFQVGYRFYEFNLIPEFKPAEDGYFQYQRLSPNVQVTYYIEGGIQFLAGICYFPVLNGKALLLGSDKALMTIMEYVGILYPFKAEEAFRNGRECYGRKCEKSGRRVVVGKTQDGRVRHLRYDHWSRQWEHKYCEECIVDWYTGGVKKEEAKEVEEEDPNELRTPNSGSISDSQNLHNLFLQIQKEEAERRQKQFRYYRLRKTETQPIDMPVRPPPDLEGKEEKTDEQEELPPKSSEVLKLTVWEESKFIPFSREVTKPLSVAIDIPEEVCEYAYKPPGSTFIFDVRNGEIIDTEDSGTGKVAKKDKKKSEVKSSRQLQSESLSPRVSSVSNEVILRKVPEVDESSTTCIMENPAVSNNLSAECTIWEPNSDHVEATVTSKVLEIPEVPKISVACTLENPAVSNNSSTECTIWETNSDHIEATVTSKSTSTCLQVLPQDFPNTLDTKDPVTELRSIVDRLKDTPITDGEAKELLTRIVETLDATVVARSQGFMPQDVAPEPPTQRSGGLEPITREQESGGIVPQDIAPEAPAPEPSKDGMLTLRIPVSPVARDPPLVDTAPDHEAPVAPTVVPGTPFSENLSTETPTATESITVELELEGSGTMTDYKSEHIDADQHGSSDPCCSIALPLPVLSSESSSRASSSLSLESEYETNDYCLSVKSVAVESEEEEIDFEEIQDPQAAQISAPQSDEEYDIIEHDQ</sequence>
<dbReference type="eggNOG" id="KOG4297">
    <property type="taxonomic scope" value="Eukaryota"/>
</dbReference>
<proteinExistence type="predicted"/>
<reference evidence="3" key="1">
    <citation type="submission" date="2011-07" db="EMBL/GenBank/DDBJ databases">
        <authorList>
            <consortium name="Caenorhabditis brenneri Sequencing and Analysis Consortium"/>
            <person name="Wilson R.K."/>
        </authorList>
    </citation>
    <scope>NUCLEOTIDE SEQUENCE [LARGE SCALE GENOMIC DNA]</scope>
    <source>
        <strain evidence="3">PB2801</strain>
    </source>
</reference>
<dbReference type="AlphaFoldDB" id="G0NFM6"/>
<name>G0NFM6_CAEBE</name>
<evidence type="ECO:0000313" key="3">
    <source>
        <dbReference type="Proteomes" id="UP000008068"/>
    </source>
</evidence>
<feature type="region of interest" description="Disordered" evidence="1">
    <location>
        <begin position="954"/>
        <end position="982"/>
    </location>
</feature>
<feature type="region of interest" description="Disordered" evidence="1">
    <location>
        <begin position="1059"/>
        <end position="1095"/>
    </location>
</feature>
<accession>G0NFM6</accession>
<feature type="region of interest" description="Disordered" evidence="1">
    <location>
        <begin position="599"/>
        <end position="628"/>
    </location>
</feature>
<evidence type="ECO:0008006" key="4">
    <source>
        <dbReference type="Google" id="ProtNLM"/>
    </source>
</evidence>
<organism evidence="3">
    <name type="scientific">Caenorhabditis brenneri</name>
    <name type="common">Nematode worm</name>
    <dbReference type="NCBI Taxonomy" id="135651"/>
    <lineage>
        <taxon>Eukaryota</taxon>
        <taxon>Metazoa</taxon>
        <taxon>Ecdysozoa</taxon>
        <taxon>Nematoda</taxon>
        <taxon>Chromadorea</taxon>
        <taxon>Rhabditida</taxon>
        <taxon>Rhabditina</taxon>
        <taxon>Rhabditomorpha</taxon>
        <taxon>Rhabditoidea</taxon>
        <taxon>Rhabditidae</taxon>
        <taxon>Peloderinae</taxon>
        <taxon>Caenorhabditis</taxon>
    </lineage>
</organism>
<evidence type="ECO:0000313" key="2">
    <source>
        <dbReference type="EMBL" id="EGT59730.1"/>
    </source>
</evidence>
<dbReference type="Proteomes" id="UP000008068">
    <property type="component" value="Unassembled WGS sequence"/>
</dbReference>
<dbReference type="STRING" id="135651.G0NFM6"/>
<feature type="compositionally biased region" description="Polar residues" evidence="1">
    <location>
        <begin position="971"/>
        <end position="982"/>
    </location>
</feature>
<feature type="compositionally biased region" description="Low complexity" evidence="1">
    <location>
        <begin position="960"/>
        <end position="970"/>
    </location>
</feature>
<dbReference type="HOGENOM" id="CLU_284032_0_0_1"/>
<gene>
    <name evidence="2" type="ORF">CAEBREN_05584</name>
</gene>
<feature type="region of interest" description="Disordered" evidence="1">
    <location>
        <begin position="543"/>
        <end position="569"/>
    </location>
</feature>
<dbReference type="PANTHER" id="PTHR34005:SF7">
    <property type="entry name" value="PROTEIN CBG26726"/>
    <property type="match status" value="1"/>
</dbReference>
<feature type="region of interest" description="Disordered" evidence="1">
    <location>
        <begin position="689"/>
        <end position="719"/>
    </location>
</feature>
<feature type="compositionally biased region" description="Polar residues" evidence="1">
    <location>
        <begin position="557"/>
        <end position="569"/>
    </location>
</feature>
<dbReference type="InParanoid" id="G0NFM6"/>
<feature type="region of interest" description="Disordered" evidence="1">
    <location>
        <begin position="913"/>
        <end position="933"/>
    </location>
</feature>
<dbReference type="EMBL" id="GL379877">
    <property type="protein sequence ID" value="EGT59730.1"/>
    <property type="molecule type" value="Genomic_DNA"/>
</dbReference>
<evidence type="ECO:0000256" key="1">
    <source>
        <dbReference type="SAM" id="MobiDB-lite"/>
    </source>
</evidence>
<keyword evidence="3" id="KW-1185">Reference proteome</keyword>